<feature type="transmembrane region" description="Helical" evidence="1">
    <location>
        <begin position="73"/>
        <end position="94"/>
    </location>
</feature>
<gene>
    <name evidence="2" type="ORF">OKJ99_06175</name>
</gene>
<proteinExistence type="predicted"/>
<keyword evidence="1" id="KW-0812">Transmembrane</keyword>
<dbReference type="Proteomes" id="UP001354931">
    <property type="component" value="Unassembled WGS sequence"/>
</dbReference>
<accession>A0ABU6EZD2</accession>
<keyword evidence="1" id="KW-1133">Transmembrane helix</keyword>
<dbReference type="EMBL" id="JAOZYC010000035">
    <property type="protein sequence ID" value="MEB8337100.1"/>
    <property type="molecule type" value="Genomic_DNA"/>
</dbReference>
<protein>
    <submittedName>
        <fullName evidence="2">Uncharacterized protein</fullName>
    </submittedName>
</protein>
<organism evidence="2 3">
    <name type="scientific">Streptomyces endophyticus</name>
    <dbReference type="NCBI Taxonomy" id="714166"/>
    <lineage>
        <taxon>Bacteria</taxon>
        <taxon>Bacillati</taxon>
        <taxon>Actinomycetota</taxon>
        <taxon>Actinomycetes</taxon>
        <taxon>Kitasatosporales</taxon>
        <taxon>Streptomycetaceae</taxon>
        <taxon>Streptomyces</taxon>
    </lineage>
</organism>
<feature type="transmembrane region" description="Helical" evidence="1">
    <location>
        <begin position="12"/>
        <end position="36"/>
    </location>
</feature>
<keyword evidence="1" id="KW-0472">Membrane</keyword>
<evidence type="ECO:0000256" key="1">
    <source>
        <dbReference type="SAM" id="Phobius"/>
    </source>
</evidence>
<keyword evidence="3" id="KW-1185">Reference proteome</keyword>
<sequence length="97" mass="10868">MRNRSGRGADRFALFVHTLADIAAVFLGLWILLYLLDANQSNVFVGFVHGMADWLSGWAQDIFTMDTEGLRVFFNNALPAVIYLVVGHGVAAWIRRL</sequence>
<reference evidence="2 3" key="1">
    <citation type="submission" date="2022-10" db="EMBL/GenBank/DDBJ databases">
        <authorList>
            <person name="Xie J."/>
            <person name="Shen N."/>
        </authorList>
    </citation>
    <scope>NUCLEOTIDE SEQUENCE [LARGE SCALE GENOMIC DNA]</scope>
    <source>
        <strain evidence="2 3">YIM65594</strain>
    </source>
</reference>
<evidence type="ECO:0000313" key="3">
    <source>
        <dbReference type="Proteomes" id="UP001354931"/>
    </source>
</evidence>
<comment type="caution">
    <text evidence="2">The sequence shown here is derived from an EMBL/GenBank/DDBJ whole genome shotgun (WGS) entry which is preliminary data.</text>
</comment>
<evidence type="ECO:0000313" key="2">
    <source>
        <dbReference type="EMBL" id="MEB8337100.1"/>
    </source>
</evidence>
<name>A0ABU6EZD2_9ACTN</name>